<evidence type="ECO:0000313" key="2">
    <source>
        <dbReference type="EMBL" id="KAI6661941.1"/>
    </source>
</evidence>
<sequence length="156" mass="16013">MPRRRGGGFGMGAPKSSPSPSRGFGGTSRPISTAPSAAPPVPMKPQVPAVAPTQPSMMSQIATTAAGVAIGHTVGHALVGSLGGGGSGEEVQQAAPSQGYMDQQQISQPTQQQAGAVPCAKELEDFIKCTQTSSDLKFCEGLNYMFKQCKMDQGFA</sequence>
<dbReference type="PANTHER" id="PTHR13523:SF2">
    <property type="entry name" value="COILED-COIL-HELIX-COILED-COIL-HELIX DOMAIN CONTAINING 2, ISOFORM A-RELATED"/>
    <property type="match status" value="1"/>
</dbReference>
<accession>A0AAV7KL29</accession>
<name>A0AAV7KL29_9METZ</name>
<dbReference type="GO" id="GO:0007005">
    <property type="term" value="P:mitochondrion organization"/>
    <property type="evidence" value="ECO:0007669"/>
    <property type="project" value="InterPro"/>
</dbReference>
<gene>
    <name evidence="2" type="ORF">LOD99_9709</name>
</gene>
<organism evidence="2 3">
    <name type="scientific">Oopsacas minuta</name>
    <dbReference type="NCBI Taxonomy" id="111878"/>
    <lineage>
        <taxon>Eukaryota</taxon>
        <taxon>Metazoa</taxon>
        <taxon>Porifera</taxon>
        <taxon>Hexactinellida</taxon>
        <taxon>Hexasterophora</taxon>
        <taxon>Lyssacinosida</taxon>
        <taxon>Leucopsacidae</taxon>
        <taxon>Oopsacas</taxon>
    </lineage>
</organism>
<protein>
    <submittedName>
        <fullName evidence="2">Coiled-coil-helix-coiled-coil-helix domain-containing protein 2</fullName>
    </submittedName>
</protein>
<feature type="region of interest" description="Disordered" evidence="1">
    <location>
        <begin position="84"/>
        <end position="109"/>
    </location>
</feature>
<dbReference type="Proteomes" id="UP001165289">
    <property type="component" value="Unassembled WGS sequence"/>
</dbReference>
<feature type="region of interest" description="Disordered" evidence="1">
    <location>
        <begin position="1"/>
        <end position="55"/>
    </location>
</feature>
<dbReference type="GO" id="GO:0005634">
    <property type="term" value="C:nucleus"/>
    <property type="evidence" value="ECO:0007669"/>
    <property type="project" value="TreeGrafter"/>
</dbReference>
<dbReference type="AlphaFoldDB" id="A0AAV7KL29"/>
<reference evidence="2 3" key="1">
    <citation type="journal article" date="2023" name="BMC Biol.">
        <title>The compact genome of the sponge Oopsacas minuta (Hexactinellida) is lacking key metazoan core genes.</title>
        <authorList>
            <person name="Santini S."/>
            <person name="Schenkelaars Q."/>
            <person name="Jourda C."/>
            <person name="Duchesne M."/>
            <person name="Belahbib H."/>
            <person name="Rocher C."/>
            <person name="Selva M."/>
            <person name="Riesgo A."/>
            <person name="Vervoort M."/>
            <person name="Leys S.P."/>
            <person name="Kodjabachian L."/>
            <person name="Le Bivic A."/>
            <person name="Borchiellini C."/>
            <person name="Claverie J.M."/>
            <person name="Renard E."/>
        </authorList>
    </citation>
    <scope>NUCLEOTIDE SEQUENCE [LARGE SCALE GENOMIC DNA]</scope>
    <source>
        <strain evidence="2">SPO-2</strain>
    </source>
</reference>
<evidence type="ECO:0000313" key="3">
    <source>
        <dbReference type="Proteomes" id="UP001165289"/>
    </source>
</evidence>
<dbReference type="EMBL" id="JAKMXF010000003">
    <property type="protein sequence ID" value="KAI6661941.1"/>
    <property type="molecule type" value="Genomic_DNA"/>
</dbReference>
<evidence type="ECO:0000256" key="1">
    <source>
        <dbReference type="SAM" id="MobiDB-lite"/>
    </source>
</evidence>
<dbReference type="InterPro" id="IPR055304">
    <property type="entry name" value="CHCHD2/10-like"/>
</dbReference>
<comment type="caution">
    <text evidence="2">The sequence shown here is derived from an EMBL/GenBank/DDBJ whole genome shotgun (WGS) entry which is preliminary data.</text>
</comment>
<dbReference type="GO" id="GO:0005739">
    <property type="term" value="C:mitochondrion"/>
    <property type="evidence" value="ECO:0007669"/>
    <property type="project" value="TreeGrafter"/>
</dbReference>
<proteinExistence type="predicted"/>
<dbReference type="PANTHER" id="PTHR13523">
    <property type="entry name" value="COILED-COIL-HELIX-COILED-COIL-HELIX DOMAIN CONTAINING 2/NUR77"/>
    <property type="match status" value="1"/>
</dbReference>
<keyword evidence="3" id="KW-1185">Reference proteome</keyword>